<proteinExistence type="predicted"/>
<gene>
    <name evidence="1" type="ORF">pdc_037</name>
</gene>
<name>A0AAE8YHI4_9CAUD</name>
<evidence type="ECO:0000313" key="1">
    <source>
        <dbReference type="EMBL" id="UGC97750.1"/>
    </source>
</evidence>
<dbReference type="EMBL" id="OL396571">
    <property type="protein sequence ID" value="UGC97750.1"/>
    <property type="molecule type" value="Genomic_DNA"/>
</dbReference>
<reference evidence="1" key="1">
    <citation type="journal article" date="2022" name="Curr. Microbiol.">
        <title>Isolation, Characterization, and Comparative Genomic Analysis of vB_Pd_C23, a Novel Bacteriophage of Pantoea dispersa.</title>
        <authorList>
            <person name="Grami E."/>
            <person name="Laadouze I."/>
            <person name="Ben Tiba S."/>
            <person name="Hafiane A."/>
            <person name="Sealey K.S."/>
            <person name="Saidi N."/>
        </authorList>
    </citation>
    <scope>NUCLEOTIDE SEQUENCE</scope>
</reference>
<dbReference type="Proteomes" id="UP000828384">
    <property type="component" value="Segment"/>
</dbReference>
<organism evidence="1 2">
    <name type="scientific">Pantoea phage PdC23</name>
    <dbReference type="NCBI Taxonomy" id="2894356"/>
    <lineage>
        <taxon>Viruses</taxon>
        <taxon>Duplodnaviria</taxon>
        <taxon>Heunggongvirae</taxon>
        <taxon>Uroviricota</taxon>
        <taxon>Caudoviricetes</taxon>
        <taxon>Felixviridae</taxon>
        <taxon>Certevirus</taxon>
        <taxon>Certevirus C23</taxon>
    </lineage>
</organism>
<protein>
    <submittedName>
        <fullName evidence="1">Uncharacterized protein</fullName>
    </submittedName>
</protein>
<accession>A0AAE8YHI4</accession>
<keyword evidence="2" id="KW-1185">Reference proteome</keyword>
<sequence length="64" mass="7409">MNKPIETIEDFLNETVSFVEGKPVKRKETMAMTRINFLRENFPIIFAAGHASGMRDARRKRLTP</sequence>
<evidence type="ECO:0000313" key="2">
    <source>
        <dbReference type="Proteomes" id="UP000828384"/>
    </source>
</evidence>